<feature type="compositionally biased region" description="Acidic residues" evidence="1">
    <location>
        <begin position="92"/>
        <end position="105"/>
    </location>
</feature>
<evidence type="ECO:0000313" key="2">
    <source>
        <dbReference type="EMBL" id="SMY30137.1"/>
    </source>
</evidence>
<feature type="region of interest" description="Disordered" evidence="1">
    <location>
        <begin position="87"/>
        <end position="123"/>
    </location>
</feature>
<feature type="compositionally biased region" description="Basic residues" evidence="1">
    <location>
        <begin position="1"/>
        <end position="14"/>
    </location>
</feature>
<sequence length="123" mass="13839">MGRRTRTKPKTKPKPRPEANSDNSFIESSWVTARQARAYKGDIAEVMEEVAGRRLCKVRWKLTKEPIKWFIANVGSEVKEDLRALMEQQKADEEDPEAVEEDTVEDTSGSVGVETAAGDDMLL</sequence>
<protein>
    <submittedName>
        <fullName evidence="2">Uncharacterized protein</fullName>
    </submittedName>
</protein>
<organism evidence="2 3">
    <name type="scientific">Zymoseptoria tritici ST99CH_1A5</name>
    <dbReference type="NCBI Taxonomy" id="1276529"/>
    <lineage>
        <taxon>Eukaryota</taxon>
        <taxon>Fungi</taxon>
        <taxon>Dikarya</taxon>
        <taxon>Ascomycota</taxon>
        <taxon>Pezizomycotina</taxon>
        <taxon>Dothideomycetes</taxon>
        <taxon>Dothideomycetidae</taxon>
        <taxon>Mycosphaerellales</taxon>
        <taxon>Mycosphaerellaceae</taxon>
        <taxon>Zymoseptoria</taxon>
    </lineage>
</organism>
<reference evidence="2 3" key="1">
    <citation type="submission" date="2016-10" db="EMBL/GenBank/DDBJ databases">
        <authorList>
            <person name="Varghese N."/>
        </authorList>
    </citation>
    <scope>NUCLEOTIDE SEQUENCE [LARGE SCALE GENOMIC DNA]</scope>
</reference>
<proteinExistence type="predicted"/>
<evidence type="ECO:0000313" key="3">
    <source>
        <dbReference type="Proteomes" id="UP000215453"/>
    </source>
</evidence>
<accession>A0A1Y6M0F3</accession>
<gene>
    <name evidence="2" type="ORF">ZT1A5_G11587</name>
</gene>
<evidence type="ECO:0000256" key="1">
    <source>
        <dbReference type="SAM" id="MobiDB-lite"/>
    </source>
</evidence>
<feature type="region of interest" description="Disordered" evidence="1">
    <location>
        <begin position="1"/>
        <end position="26"/>
    </location>
</feature>
<dbReference type="Proteomes" id="UP000215453">
    <property type="component" value="Chromosome 14"/>
</dbReference>
<dbReference type="AlphaFoldDB" id="A0A1Y6M0F3"/>
<name>A0A1Y6M0F3_ZYMTR</name>
<dbReference type="EMBL" id="LT882689">
    <property type="protein sequence ID" value="SMY30137.1"/>
    <property type="molecule type" value="Genomic_DNA"/>
</dbReference>